<dbReference type="InterPro" id="IPR036770">
    <property type="entry name" value="Ankyrin_rpt-contain_sf"/>
</dbReference>
<dbReference type="InterPro" id="IPR050660">
    <property type="entry name" value="NEK_Ser/Thr_kinase"/>
</dbReference>
<keyword evidence="13" id="KW-1185">Reference proteome</keyword>
<feature type="repeat" description="ANK" evidence="9">
    <location>
        <begin position="1006"/>
        <end position="1038"/>
    </location>
</feature>
<dbReference type="SMART" id="SM00220">
    <property type="entry name" value="S_TKc"/>
    <property type="match status" value="1"/>
</dbReference>
<dbReference type="PROSITE" id="PS50088">
    <property type="entry name" value="ANK_REPEAT"/>
    <property type="match status" value="1"/>
</dbReference>
<dbReference type="InterPro" id="IPR011009">
    <property type="entry name" value="Kinase-like_dom_sf"/>
</dbReference>
<evidence type="ECO:0000256" key="6">
    <source>
        <dbReference type="ARBA" id="ARBA00022840"/>
    </source>
</evidence>
<evidence type="ECO:0000256" key="9">
    <source>
        <dbReference type="PROSITE-ProRule" id="PRU00023"/>
    </source>
</evidence>
<dbReference type="Pfam" id="PF00069">
    <property type="entry name" value="Pkinase"/>
    <property type="match status" value="1"/>
</dbReference>
<dbReference type="SUPFAM" id="SSF48403">
    <property type="entry name" value="Ankyrin repeat"/>
    <property type="match status" value="1"/>
</dbReference>
<dbReference type="OrthoDB" id="4062651at2759"/>
<evidence type="ECO:0000256" key="4">
    <source>
        <dbReference type="ARBA" id="ARBA00022741"/>
    </source>
</evidence>
<dbReference type="InterPro" id="IPR000719">
    <property type="entry name" value="Prot_kinase_dom"/>
</dbReference>
<evidence type="ECO:0000256" key="1">
    <source>
        <dbReference type="ARBA" id="ARBA00012513"/>
    </source>
</evidence>
<dbReference type="PANTHER" id="PTHR43671:SF98">
    <property type="entry name" value="SERINE_THREONINE-PROTEIN KINASE NEK11"/>
    <property type="match status" value="1"/>
</dbReference>
<evidence type="ECO:0000256" key="7">
    <source>
        <dbReference type="ARBA" id="ARBA00047899"/>
    </source>
</evidence>
<dbReference type="InterPro" id="IPR008271">
    <property type="entry name" value="Ser/Thr_kinase_AS"/>
</dbReference>
<evidence type="ECO:0000256" key="5">
    <source>
        <dbReference type="ARBA" id="ARBA00022777"/>
    </source>
</evidence>
<dbReference type="PROSITE" id="PS50011">
    <property type="entry name" value="PROTEIN_KINASE_DOM"/>
    <property type="match status" value="1"/>
</dbReference>
<keyword evidence="3" id="KW-0808">Transferase</keyword>
<dbReference type="Pfam" id="PF12796">
    <property type="entry name" value="Ank_2"/>
    <property type="match status" value="1"/>
</dbReference>
<feature type="domain" description="Protein kinase" evidence="11">
    <location>
        <begin position="198"/>
        <end position="483"/>
    </location>
</feature>
<dbReference type="PROSITE" id="PS00108">
    <property type="entry name" value="PROTEIN_KINASE_ST"/>
    <property type="match status" value="1"/>
</dbReference>
<keyword evidence="2" id="KW-0723">Serine/threonine-protein kinase</keyword>
<name>A0A8K0VS03_9PLEO</name>
<evidence type="ECO:0000313" key="12">
    <source>
        <dbReference type="EMBL" id="KAH7069363.1"/>
    </source>
</evidence>
<evidence type="ECO:0000256" key="2">
    <source>
        <dbReference type="ARBA" id="ARBA00022527"/>
    </source>
</evidence>
<dbReference type="Proteomes" id="UP000813461">
    <property type="component" value="Unassembled WGS sequence"/>
</dbReference>
<evidence type="ECO:0000256" key="8">
    <source>
        <dbReference type="ARBA" id="ARBA00048679"/>
    </source>
</evidence>
<keyword evidence="4" id="KW-0547">Nucleotide-binding</keyword>
<feature type="compositionally biased region" description="Basic and acidic residues" evidence="10">
    <location>
        <begin position="1229"/>
        <end position="1242"/>
    </location>
</feature>
<dbReference type="PROSITE" id="PS50297">
    <property type="entry name" value="ANK_REP_REGION"/>
    <property type="match status" value="1"/>
</dbReference>
<feature type="compositionally biased region" description="Basic and acidic residues" evidence="10">
    <location>
        <begin position="1313"/>
        <end position="1338"/>
    </location>
</feature>
<keyword evidence="6" id="KW-0067">ATP-binding</keyword>
<gene>
    <name evidence="12" type="ORF">FB567DRAFT_246343</name>
</gene>
<dbReference type="GO" id="GO:0005524">
    <property type="term" value="F:ATP binding"/>
    <property type="evidence" value="ECO:0007669"/>
    <property type="project" value="UniProtKB-KW"/>
</dbReference>
<feature type="compositionally biased region" description="Low complexity" evidence="10">
    <location>
        <begin position="1264"/>
        <end position="1282"/>
    </location>
</feature>
<comment type="catalytic activity">
    <reaction evidence="7">
        <text>L-threonyl-[protein] + ATP = O-phospho-L-threonyl-[protein] + ADP + H(+)</text>
        <dbReference type="Rhea" id="RHEA:46608"/>
        <dbReference type="Rhea" id="RHEA-COMP:11060"/>
        <dbReference type="Rhea" id="RHEA-COMP:11605"/>
        <dbReference type="ChEBI" id="CHEBI:15378"/>
        <dbReference type="ChEBI" id="CHEBI:30013"/>
        <dbReference type="ChEBI" id="CHEBI:30616"/>
        <dbReference type="ChEBI" id="CHEBI:61977"/>
        <dbReference type="ChEBI" id="CHEBI:456216"/>
        <dbReference type="EC" id="2.7.11.1"/>
    </reaction>
</comment>
<feature type="region of interest" description="Disordered" evidence="10">
    <location>
        <begin position="548"/>
        <end position="672"/>
    </location>
</feature>
<feature type="compositionally biased region" description="Basic residues" evidence="10">
    <location>
        <begin position="41"/>
        <end position="50"/>
    </location>
</feature>
<comment type="catalytic activity">
    <reaction evidence="8">
        <text>L-seryl-[protein] + ATP = O-phospho-L-seryl-[protein] + ADP + H(+)</text>
        <dbReference type="Rhea" id="RHEA:17989"/>
        <dbReference type="Rhea" id="RHEA-COMP:9863"/>
        <dbReference type="Rhea" id="RHEA-COMP:11604"/>
        <dbReference type="ChEBI" id="CHEBI:15378"/>
        <dbReference type="ChEBI" id="CHEBI:29999"/>
        <dbReference type="ChEBI" id="CHEBI:30616"/>
        <dbReference type="ChEBI" id="CHEBI:83421"/>
        <dbReference type="ChEBI" id="CHEBI:456216"/>
        <dbReference type="EC" id="2.7.11.1"/>
    </reaction>
</comment>
<dbReference type="EC" id="2.7.11.1" evidence="1"/>
<dbReference type="Gene3D" id="1.25.40.20">
    <property type="entry name" value="Ankyrin repeat-containing domain"/>
    <property type="match status" value="1"/>
</dbReference>
<evidence type="ECO:0000313" key="13">
    <source>
        <dbReference type="Proteomes" id="UP000813461"/>
    </source>
</evidence>
<reference evidence="12" key="1">
    <citation type="journal article" date="2021" name="Nat. Commun.">
        <title>Genetic determinants of endophytism in the Arabidopsis root mycobiome.</title>
        <authorList>
            <person name="Mesny F."/>
            <person name="Miyauchi S."/>
            <person name="Thiergart T."/>
            <person name="Pickel B."/>
            <person name="Atanasova L."/>
            <person name="Karlsson M."/>
            <person name="Huettel B."/>
            <person name="Barry K.W."/>
            <person name="Haridas S."/>
            <person name="Chen C."/>
            <person name="Bauer D."/>
            <person name="Andreopoulos W."/>
            <person name="Pangilinan J."/>
            <person name="LaButti K."/>
            <person name="Riley R."/>
            <person name="Lipzen A."/>
            <person name="Clum A."/>
            <person name="Drula E."/>
            <person name="Henrissat B."/>
            <person name="Kohler A."/>
            <person name="Grigoriev I.V."/>
            <person name="Martin F.M."/>
            <person name="Hacquard S."/>
        </authorList>
    </citation>
    <scope>NUCLEOTIDE SEQUENCE</scope>
    <source>
        <strain evidence="12">MPI-SDFR-AT-0120</strain>
    </source>
</reference>
<dbReference type="SMART" id="SM00248">
    <property type="entry name" value="ANK"/>
    <property type="match status" value="3"/>
</dbReference>
<organism evidence="12 13">
    <name type="scientific">Paraphoma chrysanthemicola</name>
    <dbReference type="NCBI Taxonomy" id="798071"/>
    <lineage>
        <taxon>Eukaryota</taxon>
        <taxon>Fungi</taxon>
        <taxon>Dikarya</taxon>
        <taxon>Ascomycota</taxon>
        <taxon>Pezizomycotina</taxon>
        <taxon>Dothideomycetes</taxon>
        <taxon>Pleosporomycetidae</taxon>
        <taxon>Pleosporales</taxon>
        <taxon>Pleosporineae</taxon>
        <taxon>Phaeosphaeriaceae</taxon>
        <taxon>Paraphoma</taxon>
    </lineage>
</organism>
<protein>
    <recommendedName>
        <fullName evidence="1">non-specific serine/threonine protein kinase</fullName>
        <ecNumber evidence="1">2.7.11.1</ecNumber>
    </recommendedName>
</protein>
<dbReference type="GO" id="GO:0005634">
    <property type="term" value="C:nucleus"/>
    <property type="evidence" value="ECO:0007669"/>
    <property type="project" value="TreeGrafter"/>
</dbReference>
<feature type="compositionally biased region" description="Basic and acidic residues" evidence="10">
    <location>
        <begin position="1251"/>
        <end position="1260"/>
    </location>
</feature>
<evidence type="ECO:0000259" key="11">
    <source>
        <dbReference type="PROSITE" id="PS50011"/>
    </source>
</evidence>
<keyword evidence="9" id="KW-0040">ANK repeat</keyword>
<keyword evidence="5" id="KW-0418">Kinase</keyword>
<feature type="region of interest" description="Disordered" evidence="10">
    <location>
        <begin position="1229"/>
        <end position="1379"/>
    </location>
</feature>
<feature type="region of interest" description="Disordered" evidence="10">
    <location>
        <begin position="1"/>
        <end position="52"/>
    </location>
</feature>
<dbReference type="EMBL" id="JAGMVJ010000030">
    <property type="protein sequence ID" value="KAH7069363.1"/>
    <property type="molecule type" value="Genomic_DNA"/>
</dbReference>
<evidence type="ECO:0000256" key="10">
    <source>
        <dbReference type="SAM" id="MobiDB-lite"/>
    </source>
</evidence>
<dbReference type="PANTHER" id="PTHR43671">
    <property type="entry name" value="SERINE/THREONINE-PROTEIN KINASE NEK"/>
    <property type="match status" value="1"/>
</dbReference>
<dbReference type="InterPro" id="IPR002110">
    <property type="entry name" value="Ankyrin_rpt"/>
</dbReference>
<dbReference type="GO" id="GO:0004674">
    <property type="term" value="F:protein serine/threonine kinase activity"/>
    <property type="evidence" value="ECO:0007669"/>
    <property type="project" value="UniProtKB-KW"/>
</dbReference>
<dbReference type="CDD" id="cd00180">
    <property type="entry name" value="PKc"/>
    <property type="match status" value="1"/>
</dbReference>
<proteinExistence type="predicted"/>
<feature type="compositionally biased region" description="Polar residues" evidence="10">
    <location>
        <begin position="18"/>
        <end position="36"/>
    </location>
</feature>
<feature type="compositionally biased region" description="Polar residues" evidence="10">
    <location>
        <begin position="599"/>
        <end position="615"/>
    </location>
</feature>
<comment type="caution">
    <text evidence="12">The sequence shown here is derived from an EMBL/GenBank/DDBJ whole genome shotgun (WGS) entry which is preliminary data.</text>
</comment>
<evidence type="ECO:0000256" key="3">
    <source>
        <dbReference type="ARBA" id="ARBA00022679"/>
    </source>
</evidence>
<dbReference type="SUPFAM" id="SSF56112">
    <property type="entry name" value="Protein kinase-like (PK-like)"/>
    <property type="match status" value="1"/>
</dbReference>
<sequence length="1413" mass="157162">MADHTQPYEAPSAEDYFSDNTQGRGQSQYVRETGASTGIVKARKRPKPPKRCGSFSKGLLQFARRINQREFDAQLDRLNIPRPDDNLDMPPILRDGIFPFIGELLRQLGQGEWALRPRTFCILRILGCPDLMDAFVASKRTDAFLPYSDRNLPAAIRGDIRRKFLRVQELVLSGQKLEDLEKEGGAHFSFHTPADEYFSQIKLLGQGGYGVVDHVWGPFTLKHLARKRILRGGSVLKDQKALTMFLNELETLKKASHRHLVKLVSSYTDPTYVGIIMRPVADEDLKAYLKRNVTTDVGLNARKQCIRTFFGCLSKALEYLHEKGIQHRDIKPQNVLVKKEHVYLTDFGTAKAHGELSRSTSTGRVEWTPKYGAPEIAQQDAHGRPSDIWSLGCVFLEMITVLRDRTIDDLEAFYVAHGGTTHYYRNQKATSEWILELGRESKAVDTEPLTWVQGMMQLQPAQRPTISQVIADIADAPVEHRYFCHRCFDDEHPEELYKEDGIHSLTAEMVTETTLQTQLRQDHVNEGVNYDSEDTVTAQFLEDIGAVTIAKDQDSPSDSDSEGGSPKSNDTPSDRAAPAEPEQDLEEAGKPDNIHSAPEASTPQSMPLRTEQSSAPRPALKSQDSATADSRRVEKQVTFVEDDDAKVGSESTSKFQGGGRFCGLRADRRPEPSKFQPEAVAMDEQPVISPEPLRPPCLDMNSYYPLPKATLVPSYVLAGSNRFDMKEVRASEPALGSFNLFVYGRLMFPSALRGFAARSLEGVYSPQHQRRLVPSSSDWSRADTSIKRAAEIMTPARLNNYDAWRPSGFDLAAIQFQYRTKEILATRQSKDLEPLQPAPAGEVAGFLILGLTEEALRYCDLIFCSDNRTLQRGYATGSDNEGASGSEKLASRTQKPMFERRRVTVDIQLSNGQLRSVSAATYACKPDVQLWHPWRPETFVRGCGLQNISKVETHDWRGEETSLATVMKVNYALVGDELCAAILKNDIAELHNLLDNFDDVDARCRNYGTPLQAAISKGSHEMTQLLLDYGADPSKSGGKYGTPLIAATMGSRKSITRILLKHRADVFGTDKKHVSALYQAVGHGDYAITEMLLEAGAWLSQDYGEVKDLACERRDPDLKQLLQDYDIRDAQLNRLESSKSRDRLTGGKSRQDVGFLQISSHVAKFVLRKFIVLSSEPGSWRGRKGVALTRAALAAGAPLVILEHIRNAMDPITKLIDLIKAADKRHDQAAESRSFETGRVEELTSDDEGQEDVKDKDSVRLEIPGNSPRTRSPSGSPSPKSPQIAVDRIKGISTNTSRPRADSVHSRSPSPKYAEERSSDMPSRRVREHIKQAPERPHVATPPLHRGDPSPSARAGGNESRTGSEPMRHTKNPSPVAINPHFLVGPLRYLPRAPLNMYAGTSKPPSASGALTR</sequence>
<accession>A0A8K0VS03</accession>
<dbReference type="Gene3D" id="1.10.510.10">
    <property type="entry name" value="Transferase(Phosphotransferase) domain 1"/>
    <property type="match status" value="1"/>
</dbReference>